<gene>
    <name evidence="1" type="ORF">QCA50_004054</name>
</gene>
<dbReference type="GO" id="GO:0004867">
    <property type="term" value="F:serine-type endopeptidase inhibitor activity"/>
    <property type="evidence" value="ECO:0007669"/>
    <property type="project" value="InterPro"/>
</dbReference>
<accession>A0AAW0GKV8</accession>
<protein>
    <submittedName>
        <fullName evidence="1">Uncharacterized protein</fullName>
    </submittedName>
</protein>
<dbReference type="InterPro" id="IPR031755">
    <property type="entry name" value="Inhibitor_I66"/>
</dbReference>
<proteinExistence type="predicted"/>
<dbReference type="Proteomes" id="UP001385951">
    <property type="component" value="Unassembled WGS sequence"/>
</dbReference>
<name>A0AAW0GKV8_9APHY</name>
<organism evidence="1 2">
    <name type="scientific">Cerrena zonata</name>
    <dbReference type="NCBI Taxonomy" id="2478898"/>
    <lineage>
        <taxon>Eukaryota</taxon>
        <taxon>Fungi</taxon>
        <taxon>Dikarya</taxon>
        <taxon>Basidiomycota</taxon>
        <taxon>Agaricomycotina</taxon>
        <taxon>Agaricomycetes</taxon>
        <taxon>Polyporales</taxon>
        <taxon>Cerrenaceae</taxon>
        <taxon>Cerrena</taxon>
    </lineage>
</organism>
<reference evidence="1 2" key="1">
    <citation type="submission" date="2022-09" db="EMBL/GenBank/DDBJ databases">
        <authorList>
            <person name="Palmer J.M."/>
        </authorList>
    </citation>
    <scope>NUCLEOTIDE SEQUENCE [LARGE SCALE GENOMIC DNA]</scope>
    <source>
        <strain evidence="1 2">DSM 7382</strain>
    </source>
</reference>
<evidence type="ECO:0000313" key="2">
    <source>
        <dbReference type="Proteomes" id="UP001385951"/>
    </source>
</evidence>
<dbReference type="Gene3D" id="2.80.10.50">
    <property type="match status" value="1"/>
</dbReference>
<comment type="caution">
    <text evidence="1">The sequence shown here is derived from an EMBL/GenBank/DDBJ whole genome shotgun (WGS) entry which is preliminary data.</text>
</comment>
<dbReference type="AlphaFoldDB" id="A0AAW0GKV8"/>
<evidence type="ECO:0000313" key="1">
    <source>
        <dbReference type="EMBL" id="KAK7692429.1"/>
    </source>
</evidence>
<dbReference type="Pfam" id="PF16850">
    <property type="entry name" value="Inhibitor_I66"/>
    <property type="match status" value="1"/>
</dbReference>
<keyword evidence="2" id="KW-1185">Reference proteome</keyword>
<sequence length="165" mass="18316">MPQSTTGELKSGAYFITSCATNLSIARKFVEDKQVVEDLYNHPTSKPVRVVTLPEDSHDLAWDFQEIEPRKFILRSRGIPTHLVEGGVGASIVYAPLPTLWRVRQAVENGENAYLITTEDGQKGWWTAGEEPGSAVEIRPLPPAVDTTDLLTGSVNHFFRLTPVR</sequence>
<dbReference type="EMBL" id="JASBNA010000004">
    <property type="protein sequence ID" value="KAK7692429.1"/>
    <property type="molecule type" value="Genomic_DNA"/>
</dbReference>